<evidence type="ECO:0000313" key="2">
    <source>
        <dbReference type="Proteomes" id="UP000285112"/>
    </source>
</evidence>
<name>A0A419I9T5_9PSEU</name>
<comment type="caution">
    <text evidence="1">The sequence shown here is derived from an EMBL/GenBank/DDBJ whole genome shotgun (WGS) entry which is preliminary data.</text>
</comment>
<accession>A0A419I9T5</accession>
<organism evidence="1 2">
    <name type="scientific">Amycolatopsis panacis</name>
    <dbReference type="NCBI Taxonomy" id="2340917"/>
    <lineage>
        <taxon>Bacteria</taxon>
        <taxon>Bacillati</taxon>
        <taxon>Actinomycetota</taxon>
        <taxon>Actinomycetes</taxon>
        <taxon>Pseudonocardiales</taxon>
        <taxon>Pseudonocardiaceae</taxon>
        <taxon>Amycolatopsis</taxon>
    </lineage>
</organism>
<protein>
    <submittedName>
        <fullName evidence="1">Uncharacterized protein</fullName>
    </submittedName>
</protein>
<reference evidence="1 2" key="1">
    <citation type="submission" date="2018-09" db="EMBL/GenBank/DDBJ databases">
        <title>YIM PH 21725 draft genome.</title>
        <authorList>
            <person name="Miao C."/>
        </authorList>
    </citation>
    <scope>NUCLEOTIDE SEQUENCE [LARGE SCALE GENOMIC DNA]</scope>
    <source>
        <strain evidence="2">YIM PH21725</strain>
    </source>
</reference>
<dbReference type="EMBL" id="QZFV01000054">
    <property type="protein sequence ID" value="RJQ89637.1"/>
    <property type="molecule type" value="Genomic_DNA"/>
</dbReference>
<dbReference type="SUPFAM" id="SSF56801">
    <property type="entry name" value="Acetyl-CoA synthetase-like"/>
    <property type="match status" value="1"/>
</dbReference>
<dbReference type="AlphaFoldDB" id="A0A419I9T5"/>
<keyword evidence="2" id="KW-1185">Reference proteome</keyword>
<gene>
    <name evidence="1" type="ORF">D5S19_04085</name>
</gene>
<dbReference type="RefSeq" id="WP_120021985.1">
    <property type="nucleotide sequence ID" value="NZ_QZFV01000054.1"/>
</dbReference>
<evidence type="ECO:0000313" key="1">
    <source>
        <dbReference type="EMBL" id="RJQ89637.1"/>
    </source>
</evidence>
<dbReference type="Proteomes" id="UP000285112">
    <property type="component" value="Unassembled WGS sequence"/>
</dbReference>
<sequence length="105" mass="11902">MPADVRPRFRVLGEMLSRWAAERGHDPALVFGDRTWTWAAAATAEPHPGVSEVDEDDGRADHVRERHHRFPKGAVLTHRGVLMHRTVFPFSQSGRDAVRRSARRA</sequence>
<proteinExistence type="predicted"/>